<comment type="caution">
    <text evidence="1">The sequence shown here is derived from an EMBL/GenBank/DDBJ whole genome shotgun (WGS) entry which is preliminary data.</text>
</comment>
<dbReference type="Proteomes" id="UP000008367">
    <property type="component" value="Unassembled WGS sequence"/>
</dbReference>
<dbReference type="EMBL" id="AJSR01000602">
    <property type="protein sequence ID" value="EKM32747.1"/>
    <property type="molecule type" value="Genomic_DNA"/>
</dbReference>
<proteinExistence type="predicted"/>
<gene>
    <name evidence="1" type="ORF">VCHENC02_1721A</name>
</gene>
<feature type="non-terminal residue" evidence="1">
    <location>
        <position position="13"/>
    </location>
</feature>
<reference evidence="1 2" key="1">
    <citation type="submission" date="2012-10" db="EMBL/GenBank/DDBJ databases">
        <title>Genome sequence of Vibrio Cholerae HENC-02.</title>
        <authorList>
            <person name="Eppinger M."/>
            <person name="Hasan N.A."/>
            <person name="Sengamalay N."/>
            <person name="Hine E."/>
            <person name="Su Q."/>
            <person name="Daugherty S.C."/>
            <person name="Young S."/>
            <person name="Sadzewicz L."/>
            <person name="Tallon L."/>
            <person name="Cebula T.A."/>
            <person name="Ravel J."/>
            <person name="Colwell R.R."/>
        </authorList>
    </citation>
    <scope>NUCLEOTIDE SEQUENCE [LARGE SCALE GENOMIC DNA]</scope>
    <source>
        <strain evidence="1 2">HENC-02</strain>
    </source>
</reference>
<organism evidence="1 2">
    <name type="scientific">Vibrio harveyi</name>
    <name type="common">Beneckea harveyi</name>
    <dbReference type="NCBI Taxonomy" id="669"/>
    <lineage>
        <taxon>Bacteria</taxon>
        <taxon>Pseudomonadati</taxon>
        <taxon>Pseudomonadota</taxon>
        <taxon>Gammaproteobacteria</taxon>
        <taxon>Vibrionales</taxon>
        <taxon>Vibrionaceae</taxon>
        <taxon>Vibrio</taxon>
    </lineage>
</organism>
<accession>A0A454D230</accession>
<evidence type="ECO:0000313" key="1">
    <source>
        <dbReference type="EMBL" id="EKM32747.1"/>
    </source>
</evidence>
<sequence length="13" mass="1571">MFFITCFSSLDLF</sequence>
<evidence type="ECO:0000313" key="2">
    <source>
        <dbReference type="Proteomes" id="UP000008367"/>
    </source>
</evidence>
<protein>
    <submittedName>
        <fullName evidence="1">Uncharacterized protein</fullName>
    </submittedName>
</protein>
<name>A0A454D230_VIBHA</name>